<dbReference type="PIRSF" id="PIRSF018005">
    <property type="entry name" value="UCP018005"/>
    <property type="match status" value="1"/>
</dbReference>
<dbReference type="PANTHER" id="PTHR43397">
    <property type="entry name" value="ERGOTHIONEINE BIOSYNTHESIS PROTEIN 1"/>
    <property type="match status" value="1"/>
</dbReference>
<evidence type="ECO:0000256" key="1">
    <source>
        <dbReference type="ARBA" id="ARBA00022603"/>
    </source>
</evidence>
<evidence type="ECO:0000313" key="4">
    <source>
        <dbReference type="EMBL" id="MDA6070844.1"/>
    </source>
</evidence>
<organism evidence="4 5">
    <name type="scientific">Flavobacterium azizsancarii</name>
    <dbReference type="NCBI Taxonomy" id="2961580"/>
    <lineage>
        <taxon>Bacteria</taxon>
        <taxon>Pseudomonadati</taxon>
        <taxon>Bacteroidota</taxon>
        <taxon>Flavobacteriia</taxon>
        <taxon>Flavobacteriales</taxon>
        <taxon>Flavobacteriaceae</taxon>
        <taxon>Flavobacterium</taxon>
    </lineage>
</organism>
<accession>A0ABT4WE56</accession>
<protein>
    <submittedName>
        <fullName evidence="4">L-histidine N(Alpha)-methyltransferase</fullName>
    </submittedName>
</protein>
<dbReference type="Pfam" id="PF10017">
    <property type="entry name" value="Methyltransf_33"/>
    <property type="match status" value="1"/>
</dbReference>
<evidence type="ECO:0000256" key="2">
    <source>
        <dbReference type="ARBA" id="ARBA00022679"/>
    </source>
</evidence>
<dbReference type="SUPFAM" id="SSF53335">
    <property type="entry name" value="S-adenosyl-L-methionine-dependent methyltransferases"/>
    <property type="match status" value="1"/>
</dbReference>
<dbReference type="InterPro" id="IPR029063">
    <property type="entry name" value="SAM-dependent_MTases_sf"/>
</dbReference>
<dbReference type="InterPro" id="IPR051128">
    <property type="entry name" value="EgtD_Methyltrsf_superfamily"/>
</dbReference>
<keyword evidence="1" id="KW-0489">Methyltransferase</keyword>
<keyword evidence="2" id="KW-0808">Transferase</keyword>
<keyword evidence="5" id="KW-1185">Reference proteome</keyword>
<dbReference type="PANTHER" id="PTHR43397:SF1">
    <property type="entry name" value="ERGOTHIONEINE BIOSYNTHESIS PROTEIN 1"/>
    <property type="match status" value="1"/>
</dbReference>
<evidence type="ECO:0000259" key="3">
    <source>
        <dbReference type="Pfam" id="PF10017"/>
    </source>
</evidence>
<dbReference type="Proteomes" id="UP001212170">
    <property type="component" value="Unassembled WGS sequence"/>
</dbReference>
<gene>
    <name evidence="4" type="ORF">NJT12_14595</name>
</gene>
<feature type="domain" description="Histidine-specific methyltransferase SAM-dependent" evidence="3">
    <location>
        <begin position="20"/>
        <end position="328"/>
    </location>
</feature>
<dbReference type="InterPro" id="IPR017804">
    <property type="entry name" value="MeTrfase_EgtD-like"/>
</dbReference>
<comment type="caution">
    <text evidence="4">The sequence shown here is derived from an EMBL/GenBank/DDBJ whole genome shotgun (WGS) entry which is preliminary data.</text>
</comment>
<name>A0ABT4WE56_9FLAO</name>
<proteinExistence type="predicted"/>
<reference evidence="4 5" key="1">
    <citation type="journal article" date="2023" name="Chemosphere">
        <title>Whole genome analysis of Flavobacterium aziz-sancarii sp. nov., isolated from Ardley Island (Antarctica), revealed a rich resistome and bioremediation potential.</title>
        <authorList>
            <person name="Otur C."/>
            <person name="Okay S."/>
            <person name="Kurt-Kizildogan A."/>
        </authorList>
    </citation>
    <scope>NUCLEOTIDE SEQUENCE [LARGE SCALE GENOMIC DNA]</scope>
    <source>
        <strain evidence="4 5">AC</strain>
    </source>
</reference>
<dbReference type="InterPro" id="IPR019257">
    <property type="entry name" value="MeTrfase_dom"/>
</dbReference>
<dbReference type="RefSeq" id="WP_271336656.1">
    <property type="nucleotide sequence ID" value="NZ_JAMZNK010000024.1"/>
</dbReference>
<dbReference type="Gene3D" id="3.40.50.150">
    <property type="entry name" value="Vaccinia Virus protein VP39"/>
    <property type="match status" value="1"/>
</dbReference>
<sequence>MKETVVLNKKESQKSTLEQFKKEVNDGLNESLKTLPSKFFYDKKGDALFVEIMHLPEYYVTRSEHEIFKDKSASIIKALALDQDTYFELIELGAGDGMKTKELLQELSRENYKFDYIPVDISQNALEKLEKDLNQKMPHIAVKTKQGDYFEVLESLKENQHPKVILFLGSNIGNMPDDVAEVFIANLSENLNFGDKFFLGVDLIKPAAIVLPAYNDSKGVTAAFNLNLLERINRELDADFEIENFKHQPEYDEKQGIATSFLVSTKEQDVFIKKINKIFHFAKGEKILTEISRKYNDKILDKILKKTAFVIKDRITDRKKYFANYVLEHL</sequence>
<evidence type="ECO:0000313" key="5">
    <source>
        <dbReference type="Proteomes" id="UP001212170"/>
    </source>
</evidence>
<dbReference type="EMBL" id="JAMZNK010000024">
    <property type="protein sequence ID" value="MDA6070844.1"/>
    <property type="molecule type" value="Genomic_DNA"/>
</dbReference>